<proteinExistence type="predicted"/>
<sequence length="177" mass="19750">MEAVYTTTDGLAQIQLLAEENYGQKNHVNRCLYRLLSDEAVLITAYENIKSKAGNMTKGTDNRTLDGYSLKVIRKVIQELEAESFQFSPVRVQPIPKKNGKFRKLGIAPPPEKVVQEAMRMILEAIYEPSSATTATDTALQRAFIQPWNRSTITGKVLNGLLKVTLNDSSITLTIMC</sequence>
<dbReference type="InterPro" id="IPR043502">
    <property type="entry name" value="DNA/RNA_pol_sf"/>
</dbReference>
<evidence type="ECO:0000313" key="2">
    <source>
        <dbReference type="Proteomes" id="UP001163255"/>
    </source>
</evidence>
<dbReference type="SUPFAM" id="SSF56672">
    <property type="entry name" value="DNA/RNA polymerases"/>
    <property type="match status" value="1"/>
</dbReference>
<dbReference type="RefSeq" id="WP_262598574.1">
    <property type="nucleotide sequence ID" value="NZ_CP103300.1"/>
</dbReference>
<keyword evidence="2" id="KW-1185">Reference proteome</keyword>
<reference evidence="1" key="1">
    <citation type="submission" date="2022-10" db="EMBL/GenBank/DDBJ databases">
        <title>Completed Genome Sequence of two octocoral isolated bacterium, Endozoicomonas euniceicola EF212T and Endozoicomonas gorgoniicola PS125T.</title>
        <authorList>
            <person name="Chiou Y.-J."/>
            <person name="Chen Y.-H."/>
        </authorList>
    </citation>
    <scope>NUCLEOTIDE SEQUENCE</scope>
    <source>
        <strain evidence="1">EF212</strain>
    </source>
</reference>
<dbReference type="PANTHER" id="PTHR33642">
    <property type="entry name" value="COX1/OXI3 INTRON 1 PROTEIN-RELATED"/>
    <property type="match status" value="1"/>
</dbReference>
<dbReference type="PANTHER" id="PTHR33642:SF4">
    <property type="entry name" value="COX1_OXI3 INTRON 1 PROTEIN-RELATED"/>
    <property type="match status" value="1"/>
</dbReference>
<gene>
    <name evidence="1" type="ORF">NX720_26345</name>
</gene>
<protein>
    <submittedName>
        <fullName evidence="1">Uncharacterized protein</fullName>
    </submittedName>
</protein>
<name>A0ABY6GW48_9GAMM</name>
<evidence type="ECO:0000313" key="1">
    <source>
        <dbReference type="EMBL" id="UYM16273.1"/>
    </source>
</evidence>
<dbReference type="EMBL" id="CP103300">
    <property type="protein sequence ID" value="UYM16273.1"/>
    <property type="molecule type" value="Genomic_DNA"/>
</dbReference>
<accession>A0ABY6GW48</accession>
<organism evidence="1 2">
    <name type="scientific">Endozoicomonas euniceicola</name>
    <dbReference type="NCBI Taxonomy" id="1234143"/>
    <lineage>
        <taxon>Bacteria</taxon>
        <taxon>Pseudomonadati</taxon>
        <taxon>Pseudomonadota</taxon>
        <taxon>Gammaproteobacteria</taxon>
        <taxon>Oceanospirillales</taxon>
        <taxon>Endozoicomonadaceae</taxon>
        <taxon>Endozoicomonas</taxon>
    </lineage>
</organism>
<dbReference type="Proteomes" id="UP001163255">
    <property type="component" value="Chromosome"/>
</dbReference>